<dbReference type="RefSeq" id="WP_009840462.1">
    <property type="nucleotide sequence ID" value="NZ_CH959301.1"/>
</dbReference>
<organism evidence="3 4">
    <name type="scientific">Pseudoalteromonas tunicata D2</name>
    <dbReference type="NCBI Taxonomy" id="87626"/>
    <lineage>
        <taxon>Bacteria</taxon>
        <taxon>Pseudomonadati</taxon>
        <taxon>Pseudomonadota</taxon>
        <taxon>Gammaproteobacteria</taxon>
        <taxon>Alteromonadales</taxon>
        <taxon>Pseudoalteromonadaceae</taxon>
        <taxon>Pseudoalteromonas</taxon>
    </lineage>
</organism>
<accession>A4CFG6</accession>
<dbReference type="Pfam" id="PF01648">
    <property type="entry name" value="ACPS"/>
    <property type="match status" value="1"/>
</dbReference>
<dbReference type="Gene3D" id="3.90.470.20">
    <property type="entry name" value="4'-phosphopantetheinyl transferase domain"/>
    <property type="match status" value="1"/>
</dbReference>
<dbReference type="STRING" id="87626.PTD2_22522"/>
<dbReference type="GO" id="GO:0008897">
    <property type="term" value="F:holo-[acyl-carrier-protein] synthase activity"/>
    <property type="evidence" value="ECO:0007669"/>
    <property type="project" value="InterPro"/>
</dbReference>
<evidence type="ECO:0000256" key="1">
    <source>
        <dbReference type="ARBA" id="ARBA00022679"/>
    </source>
</evidence>
<sequence length="250" mass="29107">MPIDYFANNLIIHTATFDTGLANQSLHEGELTVFVANASELNLEQIVPEHFLCQAEIAILAKRKQPKAKREYLKSRHIIKQLLSAQYDDHCTAFETRFNDTKKELELYHHNQLLPIKLSLSHSHEMVAVALCMQQQHVFSFGIDLEKTTKLRAFDKLAHHFYHVDEVTLIEQAGRLSPKQHAAYFYRIWTLKEALAKTLKRPIAQLLRPNVFELIERHNLRNFSTEFYDFAFTLLTTHQKQIPKLVIVTC</sequence>
<reference evidence="3 4" key="1">
    <citation type="submission" date="2006-02" db="EMBL/GenBank/DDBJ databases">
        <authorList>
            <person name="Moran M.A."/>
            <person name="Kjelleberg S."/>
            <person name="Egan S."/>
            <person name="Saunders N."/>
            <person name="Thomas T."/>
            <person name="Ferriera S."/>
            <person name="Johnson J."/>
            <person name="Kravitz S."/>
            <person name="Halpern A."/>
            <person name="Remington K."/>
            <person name="Beeson K."/>
            <person name="Tran B."/>
            <person name="Rogers Y.-H."/>
            <person name="Friedman R."/>
            <person name="Venter J.C."/>
        </authorList>
    </citation>
    <scope>NUCLEOTIDE SEQUENCE [LARGE SCALE GENOMIC DNA]</scope>
    <source>
        <strain evidence="3 4">D2</strain>
    </source>
</reference>
<dbReference type="eggNOG" id="ENOG50332HA">
    <property type="taxonomic scope" value="Bacteria"/>
</dbReference>
<name>A4CFG6_9GAMM</name>
<comment type="caution">
    <text evidence="3">The sequence shown here is derived from an EMBL/GenBank/DDBJ whole genome shotgun (WGS) entry which is preliminary data.</text>
</comment>
<evidence type="ECO:0000313" key="3">
    <source>
        <dbReference type="EMBL" id="EAR26504.1"/>
    </source>
</evidence>
<protein>
    <submittedName>
        <fullName evidence="3">Putative orphan protein</fullName>
    </submittedName>
</protein>
<dbReference type="InterPro" id="IPR037143">
    <property type="entry name" value="4-PPantetheinyl_Trfase_dom_sf"/>
</dbReference>
<dbReference type="EMBL" id="AAOH01000013">
    <property type="protein sequence ID" value="EAR26504.1"/>
    <property type="molecule type" value="Genomic_DNA"/>
</dbReference>
<proteinExistence type="predicted"/>
<dbReference type="OrthoDB" id="9808281at2"/>
<keyword evidence="1" id="KW-0808">Transferase</keyword>
<evidence type="ECO:0000259" key="2">
    <source>
        <dbReference type="Pfam" id="PF01648"/>
    </source>
</evidence>
<dbReference type="HOGENOM" id="CLU_096437_0_0_6"/>
<feature type="domain" description="4'-phosphopantetheinyl transferase" evidence="2">
    <location>
        <begin position="141"/>
        <end position="231"/>
    </location>
</feature>
<keyword evidence="4" id="KW-1185">Reference proteome</keyword>
<dbReference type="AlphaFoldDB" id="A4CFG6"/>
<dbReference type="Proteomes" id="UP000006201">
    <property type="component" value="Unassembled WGS sequence"/>
</dbReference>
<dbReference type="SUPFAM" id="SSF56214">
    <property type="entry name" value="4'-phosphopantetheinyl transferase"/>
    <property type="match status" value="2"/>
</dbReference>
<gene>
    <name evidence="3" type="ORF">PTD2_22522</name>
</gene>
<dbReference type="GO" id="GO:0000287">
    <property type="term" value="F:magnesium ion binding"/>
    <property type="evidence" value="ECO:0007669"/>
    <property type="project" value="InterPro"/>
</dbReference>
<dbReference type="InterPro" id="IPR008278">
    <property type="entry name" value="4-PPantetheinyl_Trfase_dom"/>
</dbReference>
<evidence type="ECO:0000313" key="4">
    <source>
        <dbReference type="Proteomes" id="UP000006201"/>
    </source>
</evidence>